<accession>A0AAW8DTD4</accession>
<name>A0AAW8DTD4_9BURK</name>
<evidence type="ECO:0000313" key="2">
    <source>
        <dbReference type="Proteomes" id="UP001244295"/>
    </source>
</evidence>
<comment type="caution">
    <text evidence="1">The sequence shown here is derived from an EMBL/GenBank/DDBJ whole genome shotgun (WGS) entry which is preliminary data.</text>
</comment>
<dbReference type="EMBL" id="JAUSRR010000003">
    <property type="protein sequence ID" value="MDP9922589.1"/>
    <property type="molecule type" value="Genomic_DNA"/>
</dbReference>
<evidence type="ECO:0000313" key="1">
    <source>
        <dbReference type="EMBL" id="MDP9922589.1"/>
    </source>
</evidence>
<dbReference type="RefSeq" id="WP_307636208.1">
    <property type="nucleotide sequence ID" value="NZ_JAUSRR010000003.1"/>
</dbReference>
<dbReference type="AlphaFoldDB" id="A0AAW8DTD4"/>
<reference evidence="1" key="1">
    <citation type="submission" date="2023-07" db="EMBL/GenBank/DDBJ databases">
        <title>Sorghum-associated microbial communities from plants grown in Nebraska, USA.</title>
        <authorList>
            <person name="Schachtman D."/>
        </authorList>
    </citation>
    <scope>NUCLEOTIDE SEQUENCE</scope>
    <source>
        <strain evidence="1">DS2795</strain>
    </source>
</reference>
<gene>
    <name evidence="1" type="ORF">J2W25_001610</name>
</gene>
<proteinExistence type="predicted"/>
<sequence>MPDSDQHAAFEAADRMGALEVLGTQINVAVSMLRVLYTTHPEPAKVRYTFDRLIGQLLSSPDIWHDPDREVILRDMAATLFRPLTDVDPA</sequence>
<dbReference type="Proteomes" id="UP001244295">
    <property type="component" value="Unassembled WGS sequence"/>
</dbReference>
<organism evidence="1 2">
    <name type="scientific">Variovorax boronicumulans</name>
    <dbReference type="NCBI Taxonomy" id="436515"/>
    <lineage>
        <taxon>Bacteria</taxon>
        <taxon>Pseudomonadati</taxon>
        <taxon>Pseudomonadota</taxon>
        <taxon>Betaproteobacteria</taxon>
        <taxon>Burkholderiales</taxon>
        <taxon>Comamonadaceae</taxon>
        <taxon>Variovorax</taxon>
    </lineage>
</organism>
<protein>
    <submittedName>
        <fullName evidence="1">Uncharacterized protein</fullName>
    </submittedName>
</protein>